<sequence length="434" mass="50524">MKSESTNLEEAEEDEETCTKRKRLTEVITKKKNKSKKVKEQDIITKEKETDNNIINLATVKEIANTNFVDEVEFNNQTSTASDEGEINYIEKDGRRKPKRLNQRNTAKQLRAEGKQYCSSKKKIVPARSLKLVPCKSCQNNCTAKFSEEDRQGIFDHFWKLGNTQEQNSFLLSCVSIQNIKRKYTKKNESRRTLTKIYTMQKNNTGEKVCRQFLLSTLCINEKRMRRLCTNKTAIGTPKKDMRGKNTKAKNKTKEETREHVMNYIKMLPAIPSHYCRSSSSKKYLPAEFKNIKRLYRLYKTWTHDNNYNFVSESVFRKIFTVDFNIGFHAPRKDKCNTYIRYNKEKASNEEKEKYKAHIDEKEEAKKLYHADQKKSNLDGFLCSSFDMQKGYDSPDNLNSLATSNGLVVSDSSSTYNSNYFEMVANNLKLGGEF</sequence>
<dbReference type="Proteomes" id="UP001153636">
    <property type="component" value="Chromosome 1"/>
</dbReference>
<reference evidence="3" key="1">
    <citation type="submission" date="2022-01" db="EMBL/GenBank/DDBJ databases">
        <authorList>
            <person name="King R."/>
        </authorList>
    </citation>
    <scope>NUCLEOTIDE SEQUENCE</scope>
</reference>
<gene>
    <name evidence="3" type="ORF">PSYICH_LOCUS157</name>
</gene>
<evidence type="ECO:0000313" key="4">
    <source>
        <dbReference type="Proteomes" id="UP001153636"/>
    </source>
</evidence>
<keyword evidence="1" id="KW-0175">Coiled coil</keyword>
<feature type="region of interest" description="Disordered" evidence="2">
    <location>
        <begin position="235"/>
        <end position="256"/>
    </location>
</feature>
<dbReference type="PANTHER" id="PTHR10773">
    <property type="entry name" value="DNA-DIRECTED RNA POLYMERASES I, II, AND III SUBUNIT RPABC2"/>
    <property type="match status" value="1"/>
</dbReference>
<keyword evidence="4" id="KW-1185">Reference proteome</keyword>
<proteinExistence type="predicted"/>
<evidence type="ECO:0000313" key="3">
    <source>
        <dbReference type="EMBL" id="CAH1099698.1"/>
    </source>
</evidence>
<evidence type="ECO:0000256" key="2">
    <source>
        <dbReference type="SAM" id="MobiDB-lite"/>
    </source>
</evidence>
<accession>A0A9P0CFD1</accession>
<protein>
    <submittedName>
        <fullName evidence="3">Uncharacterized protein</fullName>
    </submittedName>
</protein>
<organism evidence="3 4">
    <name type="scientific">Psylliodes chrysocephalus</name>
    <dbReference type="NCBI Taxonomy" id="3402493"/>
    <lineage>
        <taxon>Eukaryota</taxon>
        <taxon>Metazoa</taxon>
        <taxon>Ecdysozoa</taxon>
        <taxon>Arthropoda</taxon>
        <taxon>Hexapoda</taxon>
        <taxon>Insecta</taxon>
        <taxon>Pterygota</taxon>
        <taxon>Neoptera</taxon>
        <taxon>Endopterygota</taxon>
        <taxon>Coleoptera</taxon>
        <taxon>Polyphaga</taxon>
        <taxon>Cucujiformia</taxon>
        <taxon>Chrysomeloidea</taxon>
        <taxon>Chrysomelidae</taxon>
        <taxon>Galerucinae</taxon>
        <taxon>Alticini</taxon>
        <taxon>Psylliodes</taxon>
    </lineage>
</organism>
<feature type="coiled-coil region" evidence="1">
    <location>
        <begin position="1"/>
        <end position="41"/>
    </location>
</feature>
<dbReference type="EMBL" id="OV651813">
    <property type="protein sequence ID" value="CAH1099698.1"/>
    <property type="molecule type" value="Genomic_DNA"/>
</dbReference>
<evidence type="ECO:0000256" key="1">
    <source>
        <dbReference type="SAM" id="Coils"/>
    </source>
</evidence>
<dbReference type="OrthoDB" id="6754517at2759"/>
<dbReference type="PANTHER" id="PTHR10773:SF19">
    <property type="match status" value="1"/>
</dbReference>
<name>A0A9P0CFD1_9CUCU</name>
<dbReference type="AlphaFoldDB" id="A0A9P0CFD1"/>